<evidence type="ECO:0000313" key="3">
    <source>
        <dbReference type="EMBL" id="APL94864.1"/>
    </source>
</evidence>
<accession>A0A1L5BPM6</accession>
<dbReference type="KEGG" id="sinb:SIDU_10255"/>
<dbReference type="Pfam" id="PF12728">
    <property type="entry name" value="HTH_17"/>
    <property type="match status" value="1"/>
</dbReference>
<feature type="region of interest" description="Disordered" evidence="1">
    <location>
        <begin position="1"/>
        <end position="20"/>
    </location>
</feature>
<sequence length="75" mass="8452">MSREHRPLKNTDLPPQDGIEPITVRIPDACRMLGIRRSKFYELIAEGEIRTLKLGSATLVPVEGIRELVARLKEG</sequence>
<reference evidence="3 4" key="1">
    <citation type="journal article" date="2012" name="J. Bacteriol.">
        <title>Genome sequence of Sphingobium indicum B90A, a hexachlorocyclohexane-degrading bacterium.</title>
        <authorList>
            <person name="Anand S."/>
            <person name="Sangwan N."/>
            <person name="Lata P."/>
            <person name="Kaur J."/>
            <person name="Dua A."/>
            <person name="Singh A.K."/>
            <person name="Verma M."/>
            <person name="Kaur J."/>
            <person name="Khurana J.P."/>
            <person name="Khurana P."/>
            <person name="Mathur S."/>
            <person name="Lal R."/>
        </authorList>
    </citation>
    <scope>NUCLEOTIDE SEQUENCE [LARGE SCALE GENOMIC DNA]</scope>
    <source>
        <strain evidence="4">DSM 16412 / CCM 7286 / MTCC 6364 / B90A</strain>
    </source>
</reference>
<protein>
    <submittedName>
        <fullName evidence="3">Excisionase</fullName>
    </submittedName>
</protein>
<dbReference type="InterPro" id="IPR041657">
    <property type="entry name" value="HTH_17"/>
</dbReference>
<dbReference type="Proteomes" id="UP000004550">
    <property type="component" value="Chromosome"/>
</dbReference>
<gene>
    <name evidence="3" type="ORF">SIDU_10255</name>
</gene>
<organism evidence="3 4">
    <name type="scientific">Sphingobium indicum (strain DSM 16412 / CCM 7286 / MTCC 6364 / B90A)</name>
    <dbReference type="NCBI Taxonomy" id="861109"/>
    <lineage>
        <taxon>Bacteria</taxon>
        <taxon>Pseudomonadati</taxon>
        <taxon>Pseudomonadota</taxon>
        <taxon>Alphaproteobacteria</taxon>
        <taxon>Sphingomonadales</taxon>
        <taxon>Sphingomonadaceae</taxon>
        <taxon>Sphingobium</taxon>
    </lineage>
</organism>
<evidence type="ECO:0000259" key="2">
    <source>
        <dbReference type="Pfam" id="PF12728"/>
    </source>
</evidence>
<feature type="domain" description="Helix-turn-helix" evidence="2">
    <location>
        <begin position="26"/>
        <end position="71"/>
    </location>
</feature>
<dbReference type="GO" id="GO:0003677">
    <property type="term" value="F:DNA binding"/>
    <property type="evidence" value="ECO:0007669"/>
    <property type="project" value="InterPro"/>
</dbReference>
<dbReference type="AlphaFoldDB" id="A0A1L5BPM6"/>
<name>A0A1L5BPM6_SPHIB</name>
<dbReference type="RefSeq" id="WP_007688602.1">
    <property type="nucleotide sequence ID" value="NZ_CP013070.1"/>
</dbReference>
<evidence type="ECO:0000313" key="4">
    <source>
        <dbReference type="Proteomes" id="UP000004550"/>
    </source>
</evidence>
<dbReference type="NCBIfam" id="TIGR01764">
    <property type="entry name" value="excise"/>
    <property type="match status" value="1"/>
</dbReference>
<proteinExistence type="predicted"/>
<evidence type="ECO:0000256" key="1">
    <source>
        <dbReference type="SAM" id="MobiDB-lite"/>
    </source>
</evidence>
<dbReference type="InterPro" id="IPR010093">
    <property type="entry name" value="SinI_DNA-bd"/>
</dbReference>
<dbReference type="EMBL" id="CP013070">
    <property type="protein sequence ID" value="APL94864.1"/>
    <property type="molecule type" value="Genomic_DNA"/>
</dbReference>